<dbReference type="Pfam" id="PF23016">
    <property type="entry name" value="RsmI_C"/>
    <property type="match status" value="1"/>
</dbReference>
<protein>
    <recommendedName>
        <fullName evidence="6">Ribosomal RNA small subunit methyltransferase I</fullName>
        <ecNumber evidence="6">2.1.1.198</ecNumber>
    </recommendedName>
    <alternativeName>
        <fullName evidence="6">16S rRNA 2'-O-ribose C1402 methyltransferase</fullName>
    </alternativeName>
    <alternativeName>
        <fullName evidence="6">rRNA (cytidine-2'-O-)-methyltransferase RsmI</fullName>
    </alternativeName>
</protein>
<dbReference type="GO" id="GO:0070677">
    <property type="term" value="F:rRNA (cytosine-2'-O-)-methyltransferase activity"/>
    <property type="evidence" value="ECO:0007669"/>
    <property type="project" value="UniProtKB-UniRule"/>
</dbReference>
<dbReference type="Pfam" id="PF00590">
    <property type="entry name" value="TP_methylase"/>
    <property type="match status" value="1"/>
</dbReference>
<dbReference type="SUPFAM" id="SSF53790">
    <property type="entry name" value="Tetrapyrrole methylase"/>
    <property type="match status" value="1"/>
</dbReference>
<comment type="catalytic activity">
    <reaction evidence="6">
        <text>cytidine(1402) in 16S rRNA + S-adenosyl-L-methionine = 2'-O-methylcytidine(1402) in 16S rRNA + S-adenosyl-L-homocysteine + H(+)</text>
        <dbReference type="Rhea" id="RHEA:42924"/>
        <dbReference type="Rhea" id="RHEA-COMP:10285"/>
        <dbReference type="Rhea" id="RHEA-COMP:10286"/>
        <dbReference type="ChEBI" id="CHEBI:15378"/>
        <dbReference type="ChEBI" id="CHEBI:57856"/>
        <dbReference type="ChEBI" id="CHEBI:59789"/>
        <dbReference type="ChEBI" id="CHEBI:74495"/>
        <dbReference type="ChEBI" id="CHEBI:82748"/>
        <dbReference type="EC" id="2.1.1.198"/>
    </reaction>
</comment>
<evidence type="ECO:0000256" key="6">
    <source>
        <dbReference type="HAMAP-Rule" id="MF_01877"/>
    </source>
</evidence>
<keyword evidence="2 6" id="KW-0698">rRNA processing</keyword>
<evidence type="ECO:0000256" key="3">
    <source>
        <dbReference type="ARBA" id="ARBA00022603"/>
    </source>
</evidence>
<comment type="similarity">
    <text evidence="6">Belongs to the methyltransferase superfamily. RsmI family.</text>
</comment>
<dbReference type="HAMAP" id="MF_01877">
    <property type="entry name" value="16SrRNA_methyltr_I"/>
    <property type="match status" value="1"/>
</dbReference>
<sequence>MTVEARAAGTQDEGTGASGQVSALLWARMLERVRSQDWPAGALYVVATPIGNLGDLGLRAWQALSQADVVAAEDTRATRVLFDAWGLTTPLMAAHRHNEAGAAQNIVARLREGARVALVSDAGAPAVSDPGARIVREVRAAGLRVIPVPGASAVISALMASGATSDENPAFLFAGFAPSKATARQNWLRQWGSLPVPVVLFESPHRLAAMLDDMLALFGAARLVTVARELTKRYEQVETLALEDAAAWLAQDAHRLQGEFVLVLHEAQADAADQGGQALEQADELLSALLRGVSVRDAARLAAQALGLPRDVLYARALALKQAD</sequence>
<dbReference type="InterPro" id="IPR053910">
    <property type="entry name" value="RsmI_HTH"/>
</dbReference>
<comment type="subcellular location">
    <subcellularLocation>
        <location evidence="6">Cytoplasm</location>
    </subcellularLocation>
</comment>
<reference evidence="10" key="1">
    <citation type="submission" date="2018-05" db="EMBL/GenBank/DDBJ databases">
        <authorList>
            <person name="Li Y."/>
        </authorList>
    </citation>
    <scope>NUCLEOTIDE SEQUENCE [LARGE SCALE GENOMIC DNA]</scope>
    <source>
        <strain evidence="10">3d-2-2</strain>
    </source>
</reference>
<evidence type="ECO:0000313" key="10">
    <source>
        <dbReference type="Proteomes" id="UP000245212"/>
    </source>
</evidence>
<dbReference type="FunFam" id="3.40.1010.10:FF:000007">
    <property type="entry name" value="Ribosomal RNA small subunit methyltransferase I"/>
    <property type="match status" value="1"/>
</dbReference>
<dbReference type="CDD" id="cd11648">
    <property type="entry name" value="RsmI"/>
    <property type="match status" value="1"/>
</dbReference>
<dbReference type="EC" id="2.1.1.198" evidence="6"/>
<gene>
    <name evidence="6 9" type="primary">rsmI</name>
    <name evidence="9" type="ORF">DD235_05910</name>
</gene>
<keyword evidence="1 6" id="KW-0963">Cytoplasm</keyword>
<dbReference type="InterPro" id="IPR014777">
    <property type="entry name" value="4pyrrole_Mease_sub1"/>
</dbReference>
<evidence type="ECO:0000259" key="7">
    <source>
        <dbReference type="Pfam" id="PF00590"/>
    </source>
</evidence>
<name>A0A2V1K152_9BURK</name>
<dbReference type="InterPro" id="IPR014776">
    <property type="entry name" value="4pyrrole_Mease_sub2"/>
</dbReference>
<dbReference type="InterPro" id="IPR018063">
    <property type="entry name" value="SAM_MeTrfase_RsmI_CS"/>
</dbReference>
<dbReference type="EMBL" id="QETA01000002">
    <property type="protein sequence ID" value="PWF23871.1"/>
    <property type="molecule type" value="Genomic_DNA"/>
</dbReference>
<dbReference type="Gene3D" id="3.40.1010.10">
    <property type="entry name" value="Cobalt-precorrin-4 Transmethylase, Domain 1"/>
    <property type="match status" value="1"/>
</dbReference>
<organism evidence="9 10">
    <name type="scientific">Corticimicrobacter populi</name>
    <dbReference type="NCBI Taxonomy" id="2175229"/>
    <lineage>
        <taxon>Bacteria</taxon>
        <taxon>Pseudomonadati</taxon>
        <taxon>Pseudomonadota</taxon>
        <taxon>Betaproteobacteria</taxon>
        <taxon>Burkholderiales</taxon>
        <taxon>Alcaligenaceae</taxon>
        <taxon>Corticimicrobacter</taxon>
    </lineage>
</organism>
<dbReference type="InterPro" id="IPR008189">
    <property type="entry name" value="rRNA_ssu_MeTfrase_I"/>
</dbReference>
<dbReference type="PROSITE" id="PS01296">
    <property type="entry name" value="RSMI"/>
    <property type="match status" value="1"/>
</dbReference>
<dbReference type="PIRSF" id="PIRSF005917">
    <property type="entry name" value="MTase_YraL"/>
    <property type="match status" value="1"/>
</dbReference>
<feature type="domain" description="RsmI HTH" evidence="8">
    <location>
        <begin position="280"/>
        <end position="321"/>
    </location>
</feature>
<accession>A0A2V1K152</accession>
<evidence type="ECO:0000256" key="4">
    <source>
        <dbReference type="ARBA" id="ARBA00022679"/>
    </source>
</evidence>
<dbReference type="AlphaFoldDB" id="A0A2V1K152"/>
<keyword evidence="5 6" id="KW-0949">S-adenosyl-L-methionine</keyword>
<comment type="function">
    <text evidence="6">Catalyzes the 2'-O-methylation of the ribose of cytidine 1402 (C1402) in 16S rRNA.</text>
</comment>
<keyword evidence="10" id="KW-1185">Reference proteome</keyword>
<keyword evidence="3 6" id="KW-0489">Methyltransferase</keyword>
<evidence type="ECO:0000256" key="2">
    <source>
        <dbReference type="ARBA" id="ARBA00022552"/>
    </source>
</evidence>
<dbReference type="PANTHER" id="PTHR46111">
    <property type="entry name" value="RIBOSOMAL RNA SMALL SUBUNIT METHYLTRANSFERASE I"/>
    <property type="match status" value="1"/>
</dbReference>
<dbReference type="Proteomes" id="UP000245212">
    <property type="component" value="Unassembled WGS sequence"/>
</dbReference>
<proteinExistence type="inferred from homology"/>
<feature type="domain" description="Tetrapyrrole methylase" evidence="7">
    <location>
        <begin position="43"/>
        <end position="245"/>
    </location>
</feature>
<dbReference type="InterPro" id="IPR000878">
    <property type="entry name" value="4pyrrol_Mease"/>
</dbReference>
<keyword evidence="4 6" id="KW-0808">Transferase</keyword>
<dbReference type="GO" id="GO:0005737">
    <property type="term" value="C:cytoplasm"/>
    <property type="evidence" value="ECO:0007669"/>
    <property type="project" value="UniProtKB-SubCell"/>
</dbReference>
<dbReference type="InterPro" id="IPR035996">
    <property type="entry name" value="4pyrrol_Methylase_sf"/>
</dbReference>
<dbReference type="Gene3D" id="3.30.950.10">
    <property type="entry name" value="Methyltransferase, Cobalt-precorrin-4 Transmethylase, Domain 2"/>
    <property type="match status" value="1"/>
</dbReference>
<evidence type="ECO:0000259" key="8">
    <source>
        <dbReference type="Pfam" id="PF23016"/>
    </source>
</evidence>
<dbReference type="NCBIfam" id="TIGR00096">
    <property type="entry name" value="16S rRNA (cytidine(1402)-2'-O)-methyltransferase"/>
    <property type="match status" value="1"/>
</dbReference>
<evidence type="ECO:0000256" key="1">
    <source>
        <dbReference type="ARBA" id="ARBA00022490"/>
    </source>
</evidence>
<evidence type="ECO:0000256" key="5">
    <source>
        <dbReference type="ARBA" id="ARBA00022691"/>
    </source>
</evidence>
<dbReference type="PANTHER" id="PTHR46111:SF1">
    <property type="entry name" value="RIBOSOMAL RNA SMALL SUBUNIT METHYLTRANSFERASE I"/>
    <property type="match status" value="1"/>
</dbReference>
<comment type="caution">
    <text evidence="9">The sequence shown here is derived from an EMBL/GenBank/DDBJ whole genome shotgun (WGS) entry which is preliminary data.</text>
</comment>
<evidence type="ECO:0000313" key="9">
    <source>
        <dbReference type="EMBL" id="PWF23871.1"/>
    </source>
</evidence>